<feature type="compositionally biased region" description="Low complexity" evidence="8">
    <location>
        <begin position="50"/>
        <end position="59"/>
    </location>
</feature>
<comment type="subcellular location">
    <subcellularLocation>
        <location evidence="1 7">Nucleus</location>
    </subcellularLocation>
</comment>
<dbReference type="GO" id="GO:0006357">
    <property type="term" value="P:regulation of transcription by RNA polymerase II"/>
    <property type="evidence" value="ECO:0007669"/>
    <property type="project" value="InterPro"/>
</dbReference>
<feature type="region of interest" description="Disordered" evidence="8">
    <location>
        <begin position="510"/>
        <end position="544"/>
    </location>
</feature>
<keyword evidence="5 7" id="KW-0539">Nucleus</keyword>
<dbReference type="OrthoDB" id="435275at2759"/>
<feature type="compositionally biased region" description="Polar residues" evidence="8">
    <location>
        <begin position="10"/>
        <end position="38"/>
    </location>
</feature>
<dbReference type="AlphaFoldDB" id="A0A6A6XQ81"/>
<feature type="domain" description="Enhancer of polycomb-like N-terminal" evidence="9">
    <location>
        <begin position="203"/>
        <end position="350"/>
    </location>
</feature>
<evidence type="ECO:0000313" key="11">
    <source>
        <dbReference type="Proteomes" id="UP000799757"/>
    </source>
</evidence>
<evidence type="ECO:0000313" key="10">
    <source>
        <dbReference type="EMBL" id="KAF2798394.1"/>
    </source>
</evidence>
<dbReference type="PANTHER" id="PTHR14898">
    <property type="entry name" value="ENHANCER OF POLYCOMB"/>
    <property type="match status" value="1"/>
</dbReference>
<name>A0A6A6XQ81_9PLEO</name>
<evidence type="ECO:0000256" key="2">
    <source>
        <dbReference type="ARBA" id="ARBA00008035"/>
    </source>
</evidence>
<dbReference type="Proteomes" id="UP000799757">
    <property type="component" value="Unassembled WGS sequence"/>
</dbReference>
<evidence type="ECO:0000256" key="4">
    <source>
        <dbReference type="ARBA" id="ARBA00023163"/>
    </source>
</evidence>
<feature type="compositionally biased region" description="Polar residues" evidence="8">
    <location>
        <begin position="612"/>
        <end position="623"/>
    </location>
</feature>
<feature type="region of interest" description="Disordered" evidence="8">
    <location>
        <begin position="71"/>
        <end position="102"/>
    </location>
</feature>
<evidence type="ECO:0000256" key="7">
    <source>
        <dbReference type="RuleBase" id="RU361124"/>
    </source>
</evidence>
<feature type="region of interest" description="Disordered" evidence="8">
    <location>
        <begin position="612"/>
        <end position="642"/>
    </location>
</feature>
<dbReference type="GO" id="GO:0035267">
    <property type="term" value="C:NuA4 histone acetyltransferase complex"/>
    <property type="evidence" value="ECO:0007669"/>
    <property type="project" value="InterPro"/>
</dbReference>
<dbReference type="GO" id="GO:0005634">
    <property type="term" value="C:nucleus"/>
    <property type="evidence" value="ECO:0007669"/>
    <property type="project" value="UniProtKB-SubCell"/>
</dbReference>
<evidence type="ECO:0000259" key="9">
    <source>
        <dbReference type="Pfam" id="PF10513"/>
    </source>
</evidence>
<reference evidence="10" key="1">
    <citation type="journal article" date="2020" name="Stud. Mycol.">
        <title>101 Dothideomycetes genomes: a test case for predicting lifestyles and emergence of pathogens.</title>
        <authorList>
            <person name="Haridas S."/>
            <person name="Albert R."/>
            <person name="Binder M."/>
            <person name="Bloem J."/>
            <person name="Labutti K."/>
            <person name="Salamov A."/>
            <person name="Andreopoulos B."/>
            <person name="Baker S."/>
            <person name="Barry K."/>
            <person name="Bills G."/>
            <person name="Bluhm B."/>
            <person name="Cannon C."/>
            <person name="Castanera R."/>
            <person name="Culley D."/>
            <person name="Daum C."/>
            <person name="Ezra D."/>
            <person name="Gonzalez J."/>
            <person name="Henrissat B."/>
            <person name="Kuo A."/>
            <person name="Liang C."/>
            <person name="Lipzen A."/>
            <person name="Lutzoni F."/>
            <person name="Magnuson J."/>
            <person name="Mondo S."/>
            <person name="Nolan M."/>
            <person name="Ohm R."/>
            <person name="Pangilinan J."/>
            <person name="Park H.-J."/>
            <person name="Ramirez L."/>
            <person name="Alfaro M."/>
            <person name="Sun H."/>
            <person name="Tritt A."/>
            <person name="Yoshinaga Y."/>
            <person name="Zwiers L.-H."/>
            <person name="Turgeon B."/>
            <person name="Goodwin S."/>
            <person name="Spatafora J."/>
            <person name="Crous P."/>
            <person name="Grigoriev I."/>
        </authorList>
    </citation>
    <scope>NUCLEOTIDE SEQUENCE</scope>
    <source>
        <strain evidence="10">CBS 109.77</strain>
    </source>
</reference>
<sequence>MHPLSFAAIQKSSQSPTGTTANQRFSIKKSQTSHSLIPSSRPEGRSTHYATPRSLAAARPARALTPPQLLAAIPSPPQQTLPASPTLSHRLSPPPPSEYSRRCDTSQAGLVRFLLTPVLRILRRVLGRKRRCEGPQRLRVARPPYDCDGGKGTPGLRCLFPDLRSAQRPTSARRCAQQKYILHHQHHDASLLMTQRATGARFRQRKLSTKQNLPVLREHEVEKLVDDDASRHIPKVETGVEKGEEIEHHLQAVISAAQAAAQGGGKVAQLFIPTPDAVASKLQYEDLYPRQFTQPATYIRFSSTVEDMIGCPYCMTSEDVAFLKAYNQKKGKTVQCSESEFEEVMNFFEETTQTKQPYAAVDNSPLLSYEDLEAEFDETIGEPARRFARDIYNHWKNQRLLNGNHSLIQNLKFETNLETDDADPYVCFRRREVRQVRKTRGRDAQVTEKLKKLRKELEEARFLMLQVKRREVLIRDQLTMDKTIFDQRSAVKEIKRKLSIKGDDEELLINQRPAPKPKPRIDTQAMQPRGIPGMGPKPQATRPDGRLVDSDLVSLEEQQAKRSEHIEGFIEENLMKHQKWNVGWVDQTWRPITPPLEQAVPKQNFRTVLTSSQLPTPPASVSSEGGGDPMEVDQANKQMEPRRSARIRYATPPDDVPYQDQHRFRRRTGRGGRVMIDRRGVKRQKTESVDERSADRYKFCGDSSEDEQVYPVDWTDNLHIRYRIMIEQQGAKQQHAQAAAQNRRAIENHNRSSSGHLLPPSVPNGPSGSGWCWLRSQDAEETLEYVD</sequence>
<evidence type="ECO:0000256" key="6">
    <source>
        <dbReference type="ARBA" id="ARBA00025513"/>
    </source>
</evidence>
<organism evidence="10 11">
    <name type="scientific">Melanomma pulvis-pyrius CBS 109.77</name>
    <dbReference type="NCBI Taxonomy" id="1314802"/>
    <lineage>
        <taxon>Eukaryota</taxon>
        <taxon>Fungi</taxon>
        <taxon>Dikarya</taxon>
        <taxon>Ascomycota</taxon>
        <taxon>Pezizomycotina</taxon>
        <taxon>Dothideomycetes</taxon>
        <taxon>Pleosporomycetidae</taxon>
        <taxon>Pleosporales</taxon>
        <taxon>Melanommataceae</taxon>
        <taxon>Melanomma</taxon>
    </lineage>
</organism>
<dbReference type="Pfam" id="PF10513">
    <property type="entry name" value="EPL1"/>
    <property type="match status" value="1"/>
</dbReference>
<comment type="function">
    <text evidence="6">Component of the NuA4 histone acetyltransferase complex which is involved in transcriptional activation of selected genes principally by acetylation of nucleosomal histone H4 and H2A. The NuA4 complex is also involved in DNA repair. Involved in gene silencing by neighboring heterochromatin, blockage of the silencing spreading along the chromosome, and required for cell cycle progression through G2/M.</text>
</comment>
<keyword evidence="11" id="KW-1185">Reference proteome</keyword>
<feature type="region of interest" description="Disordered" evidence="8">
    <location>
        <begin position="733"/>
        <end position="773"/>
    </location>
</feature>
<protein>
    <recommendedName>
        <fullName evidence="7">Enhancer of polycomb-like protein</fullName>
    </recommendedName>
</protein>
<evidence type="ECO:0000256" key="3">
    <source>
        <dbReference type="ARBA" id="ARBA00023015"/>
    </source>
</evidence>
<dbReference type="InterPro" id="IPR019542">
    <property type="entry name" value="Enhancer_polycomb-like_N"/>
</dbReference>
<accession>A0A6A6XQ81</accession>
<comment type="similarity">
    <text evidence="2 7">Belongs to the enhancer of polycomb family.</text>
</comment>
<keyword evidence="3 7" id="KW-0805">Transcription regulation</keyword>
<evidence type="ECO:0000256" key="5">
    <source>
        <dbReference type="ARBA" id="ARBA00023242"/>
    </source>
</evidence>
<dbReference type="InterPro" id="IPR024943">
    <property type="entry name" value="Enhancer_polycomb"/>
</dbReference>
<proteinExistence type="inferred from homology"/>
<feature type="region of interest" description="Disordered" evidence="8">
    <location>
        <begin position="1"/>
        <end position="59"/>
    </location>
</feature>
<evidence type="ECO:0000256" key="1">
    <source>
        <dbReference type="ARBA" id="ARBA00004123"/>
    </source>
</evidence>
<keyword evidence="4 7" id="KW-0804">Transcription</keyword>
<gene>
    <name evidence="10" type="ORF">K505DRAFT_414411</name>
</gene>
<evidence type="ECO:0000256" key="8">
    <source>
        <dbReference type="SAM" id="MobiDB-lite"/>
    </source>
</evidence>
<dbReference type="EMBL" id="MU001785">
    <property type="protein sequence ID" value="KAF2798394.1"/>
    <property type="molecule type" value="Genomic_DNA"/>
</dbReference>
<feature type="compositionally biased region" description="Polar residues" evidence="8">
    <location>
        <begin position="80"/>
        <end position="89"/>
    </location>
</feature>